<dbReference type="AlphaFoldDB" id="A0A6M4MF23"/>
<reference evidence="1 2" key="2">
    <citation type="submission" date="2020-04" db="EMBL/GenBank/DDBJ databases">
        <title>Complete genome sequence of Alteromonas pelagimontana 5.12T.</title>
        <authorList>
            <person name="Sinha R.K."/>
            <person name="Krishnan K.P."/>
            <person name="Kurian J.P."/>
        </authorList>
    </citation>
    <scope>NUCLEOTIDE SEQUENCE [LARGE SCALE GENOMIC DNA]</scope>
    <source>
        <strain evidence="1 2">5.12</strain>
    </source>
</reference>
<protein>
    <recommendedName>
        <fullName evidence="3">Lipoprotein</fullName>
    </recommendedName>
</protein>
<dbReference type="RefSeq" id="WP_075607934.1">
    <property type="nucleotide sequence ID" value="NZ_CP052766.1"/>
</dbReference>
<accession>A0A6M4MF23</accession>
<sequence>MMKIFTVILLIAVSGCSSQSLEGTAKVIQKEAVPTLGDSHSEVIQPRSLKVGTWEGINNSGASFEVLTINADGNHSIISYYISSGMQHKKTTTFSNKDISCDDFTCQIMTVTASEELPLKILLTERVEKNYLVTEVVKLKSGEISSNRYELFPIKGKSTPERFLLHESEEVADIASKFKNQRFGYWGGVLESVNDDQLKLVTLKYLPEQIATFTVYYPGTNLTADMTFHPKWLVQDKGELQTKLEGSLFASKLTLRYVLRDVINGDYEQRFERYPEKLIDQGHFRLTRMGPSNPKEPPAWLKKFLEGTQ</sequence>
<dbReference type="PROSITE" id="PS51257">
    <property type="entry name" value="PROKAR_LIPOPROTEIN"/>
    <property type="match status" value="1"/>
</dbReference>
<dbReference type="OrthoDB" id="6383685at2"/>
<evidence type="ECO:0008006" key="3">
    <source>
        <dbReference type="Google" id="ProtNLM"/>
    </source>
</evidence>
<gene>
    <name evidence="1" type="ORF">CA267_008240</name>
</gene>
<organism evidence="1 2">
    <name type="scientific">Alteromonas pelagimontana</name>
    <dbReference type="NCBI Taxonomy" id="1858656"/>
    <lineage>
        <taxon>Bacteria</taxon>
        <taxon>Pseudomonadati</taxon>
        <taxon>Pseudomonadota</taxon>
        <taxon>Gammaproteobacteria</taxon>
        <taxon>Alteromonadales</taxon>
        <taxon>Alteromonadaceae</taxon>
        <taxon>Alteromonas/Salinimonas group</taxon>
        <taxon>Alteromonas</taxon>
    </lineage>
</organism>
<dbReference type="KEGG" id="apel:CA267_008240"/>
<reference evidence="2" key="1">
    <citation type="submission" date="2014-12" db="EMBL/GenBank/DDBJ databases">
        <title>Complete genome sequence of a multi-drug resistant Klebsiella pneumoniae.</title>
        <authorList>
            <person name="Hua X."/>
            <person name="Chen Q."/>
            <person name="Li X."/>
            <person name="Feng Y."/>
            <person name="Ruan Z."/>
            <person name="Yu Y."/>
        </authorList>
    </citation>
    <scope>NUCLEOTIDE SEQUENCE [LARGE SCALE GENOMIC DNA]</scope>
    <source>
        <strain evidence="2">5.12</strain>
    </source>
</reference>
<name>A0A6M4MF23_9ALTE</name>
<proteinExistence type="predicted"/>
<dbReference type="Proteomes" id="UP000219285">
    <property type="component" value="Chromosome"/>
</dbReference>
<evidence type="ECO:0000313" key="2">
    <source>
        <dbReference type="Proteomes" id="UP000219285"/>
    </source>
</evidence>
<keyword evidence="2" id="KW-1185">Reference proteome</keyword>
<evidence type="ECO:0000313" key="1">
    <source>
        <dbReference type="EMBL" id="QJR80766.1"/>
    </source>
</evidence>
<dbReference type="EMBL" id="CP052766">
    <property type="protein sequence ID" value="QJR80766.1"/>
    <property type="molecule type" value="Genomic_DNA"/>
</dbReference>